<organism evidence="2 3">
    <name type="scientific">Actinomadura parmotrematis</name>
    <dbReference type="NCBI Taxonomy" id="2864039"/>
    <lineage>
        <taxon>Bacteria</taxon>
        <taxon>Bacillati</taxon>
        <taxon>Actinomycetota</taxon>
        <taxon>Actinomycetes</taxon>
        <taxon>Streptosporangiales</taxon>
        <taxon>Thermomonosporaceae</taxon>
        <taxon>Actinomadura</taxon>
    </lineage>
</organism>
<dbReference type="RefSeq" id="WP_220167003.1">
    <property type="nucleotide sequence ID" value="NZ_JAIBOA010000009.1"/>
</dbReference>
<dbReference type="Pfam" id="PF13560">
    <property type="entry name" value="HTH_31"/>
    <property type="match status" value="1"/>
</dbReference>
<dbReference type="SUPFAM" id="SSF47413">
    <property type="entry name" value="lambda repressor-like DNA-binding domains"/>
    <property type="match status" value="1"/>
</dbReference>
<dbReference type="EMBL" id="JAIBOA010000009">
    <property type="protein sequence ID" value="MBW8483762.1"/>
    <property type="molecule type" value="Genomic_DNA"/>
</dbReference>
<dbReference type="Gene3D" id="1.10.260.40">
    <property type="entry name" value="lambda repressor-like DNA-binding domains"/>
    <property type="match status" value="1"/>
</dbReference>
<protein>
    <submittedName>
        <fullName evidence="2">Helix-turn-helix domain-containing protein</fullName>
    </submittedName>
</protein>
<evidence type="ECO:0000313" key="2">
    <source>
        <dbReference type="EMBL" id="MBW8483762.1"/>
    </source>
</evidence>
<dbReference type="Pfam" id="PF19054">
    <property type="entry name" value="DUF5753"/>
    <property type="match status" value="1"/>
</dbReference>
<reference evidence="2 3" key="1">
    <citation type="submission" date="2021-07" db="EMBL/GenBank/DDBJ databases">
        <title>Actinomadura sp. PM05-2 isolated from lichen.</title>
        <authorList>
            <person name="Somphong A."/>
            <person name="Phongsopitanun W."/>
            <person name="Tanasupawat S."/>
            <person name="Peongsungnone V."/>
        </authorList>
    </citation>
    <scope>NUCLEOTIDE SEQUENCE [LARGE SCALE GENOMIC DNA]</scope>
    <source>
        <strain evidence="2 3">PM05-2</strain>
    </source>
</reference>
<keyword evidence="3" id="KW-1185">Reference proteome</keyword>
<proteinExistence type="predicted"/>
<dbReference type="InterPro" id="IPR043917">
    <property type="entry name" value="DUF5753"/>
</dbReference>
<dbReference type="Proteomes" id="UP000774570">
    <property type="component" value="Unassembled WGS sequence"/>
</dbReference>
<dbReference type="InterPro" id="IPR010982">
    <property type="entry name" value="Lambda_DNA-bd_dom_sf"/>
</dbReference>
<dbReference type="SMART" id="SM00530">
    <property type="entry name" value="HTH_XRE"/>
    <property type="match status" value="1"/>
</dbReference>
<sequence length="263" mass="29705">MSPASTPSEVLSFAEVAKRLRKEAGLTQAQAAAAASVSRSYIGQVESGTTRCRLDFTQRLDRAIHANGQLVTAWEDLLESIKTTKYPRYFVSFPKAEKAAVLLRCYEERLVYGLFQTQDYARALLPDEESFMSRMERQKVLLRENPPAISVVMDESVLYRELGGPSVMHAQLEHLLGLSERPNITLQILPIIYVRNVWGTFAIATGKDNSQVVYTDKAYGGETSMNEDDIAFVNETFTRLQAEALNARDTRAFIRKVIQERWT</sequence>
<evidence type="ECO:0000259" key="1">
    <source>
        <dbReference type="PROSITE" id="PS50943"/>
    </source>
</evidence>
<comment type="caution">
    <text evidence="2">The sequence shown here is derived from an EMBL/GenBank/DDBJ whole genome shotgun (WGS) entry which is preliminary data.</text>
</comment>
<dbReference type="PROSITE" id="PS50943">
    <property type="entry name" value="HTH_CROC1"/>
    <property type="match status" value="1"/>
</dbReference>
<gene>
    <name evidence="2" type="ORF">K1Y72_15350</name>
</gene>
<feature type="domain" description="HTH cro/C1-type" evidence="1">
    <location>
        <begin position="18"/>
        <end position="51"/>
    </location>
</feature>
<dbReference type="InterPro" id="IPR001387">
    <property type="entry name" value="Cro/C1-type_HTH"/>
</dbReference>
<evidence type="ECO:0000313" key="3">
    <source>
        <dbReference type="Proteomes" id="UP000774570"/>
    </source>
</evidence>
<name>A0ABS7FW11_9ACTN</name>
<accession>A0ABS7FW11</accession>
<dbReference type="CDD" id="cd00093">
    <property type="entry name" value="HTH_XRE"/>
    <property type="match status" value="1"/>
</dbReference>